<sequence length="446" mass="49483">MLKDWTPRMGYVAVKKTQSALPQDIIDRENARLMAAHMADYEALGVRLARVGIDIEHVVDRLMTLEVGIPSWGMVSGGTRFARFPMPGEPTNILEKIEDCAAVHQVSGLTPRISLHFPWDKATDINEVRDFAHAYGMGFDAVNSNTFQDQPGQRLSYKYGSLTHSDAATRAQAIEHNLECIEIGDRLGAKALTVWIGDGSNFAGQNEFADTLERYLESMKSIYAALPHDWRLFIEHKLYEPAFYATVIQDWGTSILCAQTLGPKAQCLVDLGHHAPTVNIELIVARLAQFGKLGGFHFNDSKYGDDDLDAGSLNPFQLFLIFNELVYAETRAKGQFNPAYMMDQSHNVTDPIESLLNSARAIAGAYVKALIVDRKALKEHQANNDVMMAHHCLRMAYETDVRPALAMARLRKGGAIDPMLAFRATGYRAEKAKVRKARSAQGGGII</sequence>
<dbReference type="EMBL" id="CP002395">
    <property type="protein sequence ID" value="ADU13827.1"/>
    <property type="molecule type" value="Genomic_DNA"/>
</dbReference>
<evidence type="ECO:0000256" key="3">
    <source>
        <dbReference type="ARBA" id="ARBA00023235"/>
    </source>
</evidence>
<keyword evidence="1" id="KW-0479">Metal-binding</keyword>
<feature type="domain" description="Xylose isomerase-like TIM barrel" evidence="4">
    <location>
        <begin position="115"/>
        <end position="307"/>
    </location>
</feature>
<dbReference type="STRING" id="573065.Astex_2169"/>
<accession>E8RM76</accession>
<organism evidence="5 6">
    <name type="scientific">Asticcacaulis excentricus (strain ATCC 15261 / DSM 4724 / KCTC 12464 / NCIMB 9791 / VKM B-1370 / CB 48)</name>
    <dbReference type="NCBI Taxonomy" id="573065"/>
    <lineage>
        <taxon>Bacteria</taxon>
        <taxon>Pseudomonadati</taxon>
        <taxon>Pseudomonadota</taxon>
        <taxon>Alphaproteobacteria</taxon>
        <taxon>Caulobacterales</taxon>
        <taxon>Caulobacteraceae</taxon>
        <taxon>Asticcacaulis</taxon>
    </lineage>
</organism>
<dbReference type="Proteomes" id="UP000001492">
    <property type="component" value="Chromosome 1"/>
</dbReference>
<keyword evidence="6" id="KW-1185">Reference proteome</keyword>
<dbReference type="GO" id="GO:0016853">
    <property type="term" value="F:isomerase activity"/>
    <property type="evidence" value="ECO:0007669"/>
    <property type="project" value="UniProtKB-KW"/>
</dbReference>
<dbReference type="AlphaFoldDB" id="E8RM76"/>
<keyword evidence="2" id="KW-0464">Manganese</keyword>
<dbReference type="SUPFAM" id="SSF51658">
    <property type="entry name" value="Xylose isomerase-like"/>
    <property type="match status" value="1"/>
</dbReference>
<dbReference type="HOGENOM" id="CLU_059875_0_0_5"/>
<dbReference type="InterPro" id="IPR013451">
    <property type="entry name" value="L_rhamnose_iso"/>
</dbReference>
<dbReference type="PANTHER" id="PTHR30268">
    <property type="entry name" value="L-RHAMNOSE ISOMERASE"/>
    <property type="match status" value="1"/>
</dbReference>
<dbReference type="InterPro" id="IPR013022">
    <property type="entry name" value="Xyl_isomerase-like_TIM-brl"/>
</dbReference>
<dbReference type="Gene3D" id="3.20.20.150">
    <property type="entry name" value="Divalent-metal-dependent TIM barrel enzymes"/>
    <property type="match status" value="1"/>
</dbReference>
<evidence type="ECO:0000313" key="6">
    <source>
        <dbReference type="Proteomes" id="UP000001492"/>
    </source>
</evidence>
<dbReference type="InterPro" id="IPR050337">
    <property type="entry name" value="L-rhamnose_isomerase"/>
</dbReference>
<evidence type="ECO:0000256" key="1">
    <source>
        <dbReference type="ARBA" id="ARBA00022723"/>
    </source>
</evidence>
<dbReference type="KEGG" id="aex:Astex_2169"/>
<protein>
    <submittedName>
        <fullName evidence="5">L-rhamnose catabolism isomerase</fullName>
    </submittedName>
</protein>
<evidence type="ECO:0000259" key="4">
    <source>
        <dbReference type="Pfam" id="PF01261"/>
    </source>
</evidence>
<gene>
    <name evidence="5" type="ordered locus">Astex_2169</name>
</gene>
<name>E8RM76_ASTEC</name>
<dbReference type="NCBIfam" id="TIGR02629">
    <property type="entry name" value="L_rham_iso_rhiz"/>
    <property type="match status" value="1"/>
</dbReference>
<evidence type="ECO:0000313" key="5">
    <source>
        <dbReference type="EMBL" id="ADU13827.1"/>
    </source>
</evidence>
<dbReference type="Pfam" id="PF01261">
    <property type="entry name" value="AP_endonuc_2"/>
    <property type="match status" value="1"/>
</dbReference>
<keyword evidence="3 5" id="KW-0413">Isomerase</keyword>
<reference evidence="6" key="1">
    <citation type="submission" date="2010-12" db="EMBL/GenBank/DDBJ databases">
        <title>Complete sequence of chromosome 1 of Asticcacaulis excentricus CB 48.</title>
        <authorList>
            <consortium name="US DOE Joint Genome Institute"/>
            <person name="Lucas S."/>
            <person name="Copeland A."/>
            <person name="Lapidus A."/>
            <person name="Cheng J.-F."/>
            <person name="Bruce D."/>
            <person name="Goodwin L."/>
            <person name="Pitluck S."/>
            <person name="Teshima H."/>
            <person name="Davenport K."/>
            <person name="Detter J.C."/>
            <person name="Han C."/>
            <person name="Tapia R."/>
            <person name="Land M."/>
            <person name="Hauser L."/>
            <person name="Jeffries C."/>
            <person name="Kyrpides N."/>
            <person name="Ivanova N."/>
            <person name="Ovchinnikova G."/>
            <person name="Brun Y.V."/>
            <person name="Woyke T."/>
        </authorList>
    </citation>
    <scope>NUCLEOTIDE SEQUENCE [LARGE SCALE GENOMIC DNA]</scope>
    <source>
        <strain evidence="6">ATCC 15261 / DSM 4724 / KCTC 12464 / NCIMB 9791 / VKM B-1370 / CB 48</strain>
    </source>
</reference>
<dbReference type="GO" id="GO:0046872">
    <property type="term" value="F:metal ion binding"/>
    <property type="evidence" value="ECO:0007669"/>
    <property type="project" value="UniProtKB-KW"/>
</dbReference>
<proteinExistence type="predicted"/>
<dbReference type="PANTHER" id="PTHR30268:SF0">
    <property type="entry name" value="L-RHAMNOSE ISOMERASE"/>
    <property type="match status" value="1"/>
</dbReference>
<dbReference type="InterPro" id="IPR036237">
    <property type="entry name" value="Xyl_isomerase-like_sf"/>
</dbReference>
<evidence type="ECO:0000256" key="2">
    <source>
        <dbReference type="ARBA" id="ARBA00023211"/>
    </source>
</evidence>
<dbReference type="eggNOG" id="COG4952">
    <property type="taxonomic scope" value="Bacteria"/>
</dbReference>